<dbReference type="Proteomes" id="UP000700596">
    <property type="component" value="Unassembled WGS sequence"/>
</dbReference>
<feature type="chain" id="PRO_5040502358" description="Antifreeze protein" evidence="1">
    <location>
        <begin position="21"/>
        <end position="333"/>
    </location>
</feature>
<dbReference type="AlphaFoldDB" id="A0A9P9EIS8"/>
<gene>
    <name evidence="2" type="ORF">B0J11DRAFT_20902</name>
</gene>
<reference evidence="2" key="1">
    <citation type="journal article" date="2021" name="Nat. Commun.">
        <title>Genetic determinants of endophytism in the Arabidopsis root mycobiome.</title>
        <authorList>
            <person name="Mesny F."/>
            <person name="Miyauchi S."/>
            <person name="Thiergart T."/>
            <person name="Pickel B."/>
            <person name="Atanasova L."/>
            <person name="Karlsson M."/>
            <person name="Huettel B."/>
            <person name="Barry K.W."/>
            <person name="Haridas S."/>
            <person name="Chen C."/>
            <person name="Bauer D."/>
            <person name="Andreopoulos W."/>
            <person name="Pangilinan J."/>
            <person name="LaButti K."/>
            <person name="Riley R."/>
            <person name="Lipzen A."/>
            <person name="Clum A."/>
            <person name="Drula E."/>
            <person name="Henrissat B."/>
            <person name="Kohler A."/>
            <person name="Grigoriev I.V."/>
            <person name="Martin F.M."/>
            <person name="Hacquard S."/>
        </authorList>
    </citation>
    <scope>NUCLEOTIDE SEQUENCE</scope>
    <source>
        <strain evidence="2">MPI-CAGE-CH-0243</strain>
    </source>
</reference>
<proteinExistence type="predicted"/>
<evidence type="ECO:0000313" key="2">
    <source>
        <dbReference type="EMBL" id="KAH7138625.1"/>
    </source>
</evidence>
<keyword evidence="3" id="KW-1185">Reference proteome</keyword>
<comment type="caution">
    <text evidence="2">The sequence shown here is derived from an EMBL/GenBank/DDBJ whole genome shotgun (WGS) entry which is preliminary data.</text>
</comment>
<keyword evidence="1" id="KW-0732">Signal</keyword>
<protein>
    <recommendedName>
        <fullName evidence="4">Antifreeze protein</fullName>
    </recommendedName>
</protein>
<sequence>MRSSLLFSVSVIFASSFTVAQDAKCKQGLQAVFAPLSDYPPAKSYCSSKYGIQTTTRTAAGVTFSSTYTAPALTVVTTETAPTQTNTITATAPASVSTISATVSTETATATVAGRYEKRRVQQRTGALLGALWTVFVFQAKEVDSTFCSCVNPHPLTTITPTISRIATVTPTVTRTSSLTPVATITTTVTPVVITTISLTATTTVTVTSVPAGPTPSFCPIGNSGNTLTGAEVGCKDGCFCDNYIGGAGVCNNGLTCLEDCSSSADCRANHICVTNTYCNGGNTCAPMLPCGSGNPLKEMALARGDGGEMWKRMNTTEGLHYGENRRLGSPLS</sequence>
<organism evidence="2 3">
    <name type="scientific">Dendryphion nanum</name>
    <dbReference type="NCBI Taxonomy" id="256645"/>
    <lineage>
        <taxon>Eukaryota</taxon>
        <taxon>Fungi</taxon>
        <taxon>Dikarya</taxon>
        <taxon>Ascomycota</taxon>
        <taxon>Pezizomycotina</taxon>
        <taxon>Dothideomycetes</taxon>
        <taxon>Pleosporomycetidae</taxon>
        <taxon>Pleosporales</taxon>
        <taxon>Torulaceae</taxon>
        <taxon>Dendryphion</taxon>
    </lineage>
</organism>
<dbReference type="EMBL" id="JAGMWT010000001">
    <property type="protein sequence ID" value="KAH7138625.1"/>
    <property type="molecule type" value="Genomic_DNA"/>
</dbReference>
<feature type="signal peptide" evidence="1">
    <location>
        <begin position="1"/>
        <end position="20"/>
    </location>
</feature>
<accession>A0A9P9EIS8</accession>
<evidence type="ECO:0000313" key="3">
    <source>
        <dbReference type="Proteomes" id="UP000700596"/>
    </source>
</evidence>
<evidence type="ECO:0000256" key="1">
    <source>
        <dbReference type="SAM" id="SignalP"/>
    </source>
</evidence>
<dbReference type="OrthoDB" id="10671950at2759"/>
<evidence type="ECO:0008006" key="4">
    <source>
        <dbReference type="Google" id="ProtNLM"/>
    </source>
</evidence>
<name>A0A9P9EIS8_9PLEO</name>